<dbReference type="GO" id="GO:0003677">
    <property type="term" value="F:DNA binding"/>
    <property type="evidence" value="ECO:0007669"/>
    <property type="project" value="InterPro"/>
</dbReference>
<reference evidence="3 4" key="1">
    <citation type="submission" date="2016-10" db="EMBL/GenBank/DDBJ databases">
        <authorList>
            <person name="de Groot N.N."/>
        </authorList>
    </citation>
    <scope>NUCLEOTIDE SEQUENCE [LARGE SCALE GENOMIC DNA]</scope>
    <source>
        <strain evidence="3 4">DSM 28286</strain>
    </source>
</reference>
<dbReference type="Gene3D" id="3.90.75.20">
    <property type="match status" value="1"/>
</dbReference>
<gene>
    <name evidence="3" type="ORF">SAMN05444277_105208</name>
</gene>
<protein>
    <submittedName>
        <fullName evidence="3">Helix-turn-helix domain of resolvase</fullName>
    </submittedName>
</protein>
<dbReference type="InterPro" id="IPR044925">
    <property type="entry name" value="His-Me_finger_sf"/>
</dbReference>
<evidence type="ECO:0000313" key="4">
    <source>
        <dbReference type="Proteomes" id="UP000199031"/>
    </source>
</evidence>
<dbReference type="GO" id="GO:0000150">
    <property type="term" value="F:DNA strand exchange activity"/>
    <property type="evidence" value="ECO:0007669"/>
    <property type="project" value="InterPro"/>
</dbReference>
<accession>A0A1I5VVC5</accession>
<dbReference type="OrthoDB" id="6631788at2"/>
<feature type="domain" description="Resolvase HTH" evidence="1">
    <location>
        <begin position="199"/>
        <end position="241"/>
    </location>
</feature>
<dbReference type="RefSeq" id="WP_090658046.1">
    <property type="nucleotide sequence ID" value="NZ_FOXQ01000005.1"/>
</dbReference>
<evidence type="ECO:0000259" key="2">
    <source>
        <dbReference type="Pfam" id="PF13392"/>
    </source>
</evidence>
<feature type="domain" description="HNH nuclease" evidence="2">
    <location>
        <begin position="131"/>
        <end position="174"/>
    </location>
</feature>
<organism evidence="3 4">
    <name type="scientific">Parafilimonas terrae</name>
    <dbReference type="NCBI Taxonomy" id="1465490"/>
    <lineage>
        <taxon>Bacteria</taxon>
        <taxon>Pseudomonadati</taxon>
        <taxon>Bacteroidota</taxon>
        <taxon>Chitinophagia</taxon>
        <taxon>Chitinophagales</taxon>
        <taxon>Chitinophagaceae</taxon>
        <taxon>Parafilimonas</taxon>
    </lineage>
</organism>
<evidence type="ECO:0000313" key="3">
    <source>
        <dbReference type="EMBL" id="SFQ11425.1"/>
    </source>
</evidence>
<sequence length="252" mass="29454">MIKDFPGEKWKKVEFSFDFTNRMELFVSNFGRLKTSNRYTDGRLLNGSKINGYKIIRLKLFKPRLPKTQAAIDRLQKQVLQVTKEITQLSGVRGNKKTVKEKEVLLKSLKNNLARVYKQDGKYRTINFHALVHRLVADYFLPVATSGQTKVAHMDYNKLNNRAANLKWMTPEENYRHQQNSPYVIHEKQQRKLGLSAAGRNEKLTVTKVMLLKKLLNQQKPVRQLVKQFKISDMQVYRIKRGENWGHIPAAE</sequence>
<dbReference type="InterPro" id="IPR003615">
    <property type="entry name" value="HNH_nuc"/>
</dbReference>
<dbReference type="Proteomes" id="UP000199031">
    <property type="component" value="Unassembled WGS sequence"/>
</dbReference>
<dbReference type="Pfam" id="PF02796">
    <property type="entry name" value="HTH_7"/>
    <property type="match status" value="1"/>
</dbReference>
<evidence type="ECO:0000259" key="1">
    <source>
        <dbReference type="Pfam" id="PF02796"/>
    </source>
</evidence>
<dbReference type="InterPro" id="IPR006120">
    <property type="entry name" value="Resolvase_HTH_dom"/>
</dbReference>
<dbReference type="SUPFAM" id="SSF54060">
    <property type="entry name" value="His-Me finger endonucleases"/>
    <property type="match status" value="1"/>
</dbReference>
<keyword evidence="4" id="KW-1185">Reference proteome</keyword>
<dbReference type="AlphaFoldDB" id="A0A1I5VVC5"/>
<dbReference type="STRING" id="1465490.SAMN05444277_105208"/>
<dbReference type="Pfam" id="PF13392">
    <property type="entry name" value="HNH_3"/>
    <property type="match status" value="1"/>
</dbReference>
<name>A0A1I5VVC5_9BACT</name>
<proteinExistence type="predicted"/>
<dbReference type="EMBL" id="FOXQ01000005">
    <property type="protein sequence ID" value="SFQ11425.1"/>
    <property type="molecule type" value="Genomic_DNA"/>
</dbReference>